<sequence>MNAIEQVFDKIESRFNPSAAIDFNHNFQFEIDDQIYHLVINNGQCKTAKGAHPDPSITLFMDLDTFNELISGELNGMQAFMSGKLRAEGDIMLASKLSKLFKR</sequence>
<feature type="domain" description="SCP2" evidence="1">
    <location>
        <begin position="17"/>
        <end position="102"/>
    </location>
</feature>
<dbReference type="OrthoDB" id="9809312at2"/>
<dbReference type="InterPro" id="IPR003033">
    <property type="entry name" value="SCP2_sterol-bd_dom"/>
</dbReference>
<dbReference type="Pfam" id="PF02036">
    <property type="entry name" value="SCP2"/>
    <property type="match status" value="1"/>
</dbReference>
<evidence type="ECO:0000313" key="2">
    <source>
        <dbReference type="EMBL" id="TXR53581.1"/>
    </source>
</evidence>
<proteinExistence type="predicted"/>
<evidence type="ECO:0000313" key="3">
    <source>
        <dbReference type="Proteomes" id="UP000321764"/>
    </source>
</evidence>
<reference evidence="2 3" key="1">
    <citation type="submission" date="2019-07" db="EMBL/GenBank/DDBJ databases">
        <title>Reinekea sp. strain SSH23 genome sequencing and assembly.</title>
        <authorList>
            <person name="Kim I."/>
        </authorList>
    </citation>
    <scope>NUCLEOTIDE SEQUENCE [LARGE SCALE GENOMIC DNA]</scope>
    <source>
        <strain evidence="2 3">SSH23</strain>
    </source>
</reference>
<dbReference type="AlphaFoldDB" id="A0A5C8Z8U5"/>
<dbReference type="EMBL" id="VKAD01000001">
    <property type="protein sequence ID" value="TXR53581.1"/>
    <property type="molecule type" value="Genomic_DNA"/>
</dbReference>
<protein>
    <submittedName>
        <fullName evidence="2">SCP2 sterol-binding domain-containing protein</fullName>
    </submittedName>
</protein>
<keyword evidence="3" id="KW-1185">Reference proteome</keyword>
<organism evidence="2 3">
    <name type="scientific">Reinekea thalattae</name>
    <dbReference type="NCBI Taxonomy" id="2593301"/>
    <lineage>
        <taxon>Bacteria</taxon>
        <taxon>Pseudomonadati</taxon>
        <taxon>Pseudomonadota</taxon>
        <taxon>Gammaproteobacteria</taxon>
        <taxon>Oceanospirillales</taxon>
        <taxon>Saccharospirillaceae</taxon>
        <taxon>Reinekea</taxon>
    </lineage>
</organism>
<dbReference type="PANTHER" id="PTHR10094">
    <property type="entry name" value="STEROL CARRIER PROTEIN 2 SCP-2 FAMILY PROTEIN"/>
    <property type="match status" value="1"/>
</dbReference>
<comment type="caution">
    <text evidence="2">The sequence shown here is derived from an EMBL/GenBank/DDBJ whole genome shotgun (WGS) entry which is preliminary data.</text>
</comment>
<dbReference type="SUPFAM" id="SSF55718">
    <property type="entry name" value="SCP-like"/>
    <property type="match status" value="1"/>
</dbReference>
<dbReference type="RefSeq" id="WP_147712981.1">
    <property type="nucleotide sequence ID" value="NZ_VKAD01000001.1"/>
</dbReference>
<dbReference type="PANTHER" id="PTHR10094:SF25">
    <property type="entry name" value="SCP2 STEROL-BINDING DOMAIN-CONTAINING PROTEIN 1"/>
    <property type="match status" value="1"/>
</dbReference>
<gene>
    <name evidence="2" type="ORF">FME95_03175</name>
</gene>
<dbReference type="InterPro" id="IPR036527">
    <property type="entry name" value="SCP2_sterol-bd_dom_sf"/>
</dbReference>
<dbReference type="Gene3D" id="3.30.1050.10">
    <property type="entry name" value="SCP2 sterol-binding domain"/>
    <property type="match status" value="1"/>
</dbReference>
<name>A0A5C8Z8U5_9GAMM</name>
<evidence type="ECO:0000259" key="1">
    <source>
        <dbReference type="Pfam" id="PF02036"/>
    </source>
</evidence>
<accession>A0A5C8Z8U5</accession>
<dbReference type="Proteomes" id="UP000321764">
    <property type="component" value="Unassembled WGS sequence"/>
</dbReference>
<dbReference type="GO" id="GO:0005829">
    <property type="term" value="C:cytosol"/>
    <property type="evidence" value="ECO:0007669"/>
    <property type="project" value="TreeGrafter"/>
</dbReference>